<dbReference type="EMBL" id="CAJNIZ010026036">
    <property type="protein sequence ID" value="CAE7488731.1"/>
    <property type="molecule type" value="Genomic_DNA"/>
</dbReference>
<dbReference type="Proteomes" id="UP000649617">
    <property type="component" value="Unassembled WGS sequence"/>
</dbReference>
<evidence type="ECO:0000313" key="1">
    <source>
        <dbReference type="EMBL" id="CAE7488731.1"/>
    </source>
</evidence>
<evidence type="ECO:0000313" key="2">
    <source>
        <dbReference type="Proteomes" id="UP000649617"/>
    </source>
</evidence>
<organism evidence="1 2">
    <name type="scientific">Symbiodinium pilosum</name>
    <name type="common">Dinoflagellate</name>
    <dbReference type="NCBI Taxonomy" id="2952"/>
    <lineage>
        <taxon>Eukaryota</taxon>
        <taxon>Sar</taxon>
        <taxon>Alveolata</taxon>
        <taxon>Dinophyceae</taxon>
        <taxon>Suessiales</taxon>
        <taxon>Symbiodiniaceae</taxon>
        <taxon>Symbiodinium</taxon>
    </lineage>
</organism>
<gene>
    <name evidence="1" type="ORF">SPIL2461_LOCUS12577</name>
</gene>
<keyword evidence="2" id="KW-1185">Reference proteome</keyword>
<dbReference type="InterPro" id="IPR011333">
    <property type="entry name" value="SKP1/BTB/POZ_sf"/>
</dbReference>
<evidence type="ECO:0008006" key="3">
    <source>
        <dbReference type="Google" id="ProtNLM"/>
    </source>
</evidence>
<dbReference type="OrthoDB" id="194443at2759"/>
<proteinExistence type="predicted"/>
<comment type="caution">
    <text evidence="1">The sequence shown here is derived from an EMBL/GenBank/DDBJ whole genome shotgun (WGS) entry which is preliminary data.</text>
</comment>
<dbReference type="AlphaFoldDB" id="A0A812SN89"/>
<accession>A0A812SN89</accession>
<reference evidence="1" key="1">
    <citation type="submission" date="2021-02" db="EMBL/GenBank/DDBJ databases">
        <authorList>
            <person name="Dougan E. K."/>
            <person name="Rhodes N."/>
            <person name="Thang M."/>
            <person name="Chan C."/>
        </authorList>
    </citation>
    <scope>NUCLEOTIDE SEQUENCE</scope>
</reference>
<sequence length="108" mass="12096">MSDASQDAVEAFLRFLYMGSVGEHLSDASLWGGILVLADMYDVNDLLCVSQAKVLETVNSEHVVQLLKLLRRYEAHAHICSTLRELKEHVHQTESLRRAVTDSAISEL</sequence>
<protein>
    <recommendedName>
        <fullName evidence="3">BTB domain-containing protein</fullName>
    </recommendedName>
</protein>
<dbReference type="Gene3D" id="3.30.710.10">
    <property type="entry name" value="Potassium Channel Kv1.1, Chain A"/>
    <property type="match status" value="1"/>
</dbReference>
<name>A0A812SN89_SYMPI</name>